<reference evidence="2" key="1">
    <citation type="submission" date="2017-03" db="EMBL/GenBank/DDBJ databases">
        <title>Phytopthora megakarya and P. palmivora, two closely related causual agents of cacao black pod achieved similar genome size and gene model numbers by different mechanisms.</title>
        <authorList>
            <person name="Ali S."/>
            <person name="Shao J."/>
            <person name="Larry D.J."/>
            <person name="Kronmiller B."/>
            <person name="Shen D."/>
            <person name="Strem M.D."/>
            <person name="Melnick R.L."/>
            <person name="Guiltinan M.J."/>
            <person name="Tyler B.M."/>
            <person name="Meinhardt L.W."/>
            <person name="Bailey B.A."/>
        </authorList>
    </citation>
    <scope>NUCLEOTIDE SEQUENCE [LARGE SCALE GENOMIC DNA]</scope>
    <source>
        <strain evidence="2">zdho120</strain>
    </source>
</reference>
<dbReference type="EMBL" id="NBNE01008022">
    <property type="protein sequence ID" value="OWY99955.1"/>
    <property type="molecule type" value="Genomic_DNA"/>
</dbReference>
<dbReference type="OrthoDB" id="126226at2759"/>
<name>A0A225V249_9STRA</name>
<accession>A0A225V249</accession>
<dbReference type="AlphaFoldDB" id="A0A225V249"/>
<dbReference type="Proteomes" id="UP000198211">
    <property type="component" value="Unassembled WGS sequence"/>
</dbReference>
<evidence type="ECO:0000313" key="2">
    <source>
        <dbReference type="Proteomes" id="UP000198211"/>
    </source>
</evidence>
<gene>
    <name evidence="1" type="ORF">PHMEG_00028959</name>
</gene>
<protein>
    <submittedName>
        <fullName evidence="1">Uncharacterized protein</fullName>
    </submittedName>
</protein>
<comment type="caution">
    <text evidence="1">The sequence shown here is derived from an EMBL/GenBank/DDBJ whole genome shotgun (WGS) entry which is preliminary data.</text>
</comment>
<proteinExistence type="predicted"/>
<evidence type="ECO:0000313" key="1">
    <source>
        <dbReference type="EMBL" id="OWY99955.1"/>
    </source>
</evidence>
<keyword evidence="2" id="KW-1185">Reference proteome</keyword>
<sequence>MDLQLIGNTYDAAEYAAAYVSKAEADTVRFKKVIAGAVKRCDINWPHHTILKKVASESLSIREISAHEAYFILLRELPLHGTSRTEERIKALHHYMRWYRLDTREPQELVELAYRASNTKGRLELLEPAYMARPSNSIFDSMSYASFVEEYALIDTANSISADQDDAMRVNAGV</sequence>
<organism evidence="1 2">
    <name type="scientific">Phytophthora megakarya</name>
    <dbReference type="NCBI Taxonomy" id="4795"/>
    <lineage>
        <taxon>Eukaryota</taxon>
        <taxon>Sar</taxon>
        <taxon>Stramenopiles</taxon>
        <taxon>Oomycota</taxon>
        <taxon>Peronosporomycetes</taxon>
        <taxon>Peronosporales</taxon>
        <taxon>Peronosporaceae</taxon>
        <taxon>Phytophthora</taxon>
    </lineage>
</organism>